<evidence type="ECO:0008006" key="3">
    <source>
        <dbReference type="Google" id="ProtNLM"/>
    </source>
</evidence>
<sequence length="119" mass="13723">MNEKELTDRIKNAIILLQDGHSFKVGDLTFGSDNKNNFFVSGWAESYDLKNISKTRALNELNETKELFSKMLSASPDLRKFIKDRNIEYSVSYNYGMGSLELCREKNGNIEWTTELNDN</sequence>
<proteinExistence type="predicted"/>
<dbReference type="RefSeq" id="WP_241414709.1">
    <property type="nucleotide sequence ID" value="NZ_JAKZGO010000034.1"/>
</dbReference>
<dbReference type="Proteomes" id="UP001165430">
    <property type="component" value="Unassembled WGS sequence"/>
</dbReference>
<keyword evidence="2" id="KW-1185">Reference proteome</keyword>
<protein>
    <recommendedName>
        <fullName evidence="3">Phage protein</fullName>
    </recommendedName>
</protein>
<dbReference type="EMBL" id="JAKZGO010000034">
    <property type="protein sequence ID" value="MCH7415846.1"/>
    <property type="molecule type" value="Genomic_DNA"/>
</dbReference>
<evidence type="ECO:0000313" key="2">
    <source>
        <dbReference type="Proteomes" id="UP001165430"/>
    </source>
</evidence>
<accession>A0ABS9VHD1</accession>
<name>A0ABS9VHD1_9BACT</name>
<gene>
    <name evidence="1" type="ORF">MM213_20265</name>
</gene>
<reference evidence="1" key="1">
    <citation type="submission" date="2022-03" db="EMBL/GenBank/DDBJ databases">
        <title>De novo assembled genomes of Belliella spp. (Cyclobacteriaceae) strains.</title>
        <authorList>
            <person name="Szabo A."/>
            <person name="Korponai K."/>
            <person name="Felfoldi T."/>
        </authorList>
    </citation>
    <scope>NUCLEOTIDE SEQUENCE</scope>
    <source>
        <strain evidence="1">DSM 111903</strain>
    </source>
</reference>
<comment type="caution">
    <text evidence="1">The sequence shown here is derived from an EMBL/GenBank/DDBJ whole genome shotgun (WGS) entry which is preliminary data.</text>
</comment>
<organism evidence="1 2">
    <name type="scientific">Belliella alkalica</name>
    <dbReference type="NCBI Taxonomy" id="1730871"/>
    <lineage>
        <taxon>Bacteria</taxon>
        <taxon>Pseudomonadati</taxon>
        <taxon>Bacteroidota</taxon>
        <taxon>Cytophagia</taxon>
        <taxon>Cytophagales</taxon>
        <taxon>Cyclobacteriaceae</taxon>
        <taxon>Belliella</taxon>
    </lineage>
</organism>
<evidence type="ECO:0000313" key="1">
    <source>
        <dbReference type="EMBL" id="MCH7415846.1"/>
    </source>
</evidence>